<dbReference type="SUPFAM" id="SSF52374">
    <property type="entry name" value="Nucleotidylyl transferase"/>
    <property type="match status" value="1"/>
</dbReference>
<dbReference type="InterPro" id="IPR032678">
    <property type="entry name" value="tRNA-synt_1_cat_dom"/>
</dbReference>
<dbReference type="InterPro" id="IPR009080">
    <property type="entry name" value="tRNAsynth_Ia_anticodon-bd"/>
</dbReference>
<dbReference type="InterPro" id="IPR024909">
    <property type="entry name" value="Cys-tRNA/MSH_ligase"/>
</dbReference>
<sequence>MVKLYDSKTNNLIELNEEEISIYNCGPTVYNHIHIGNARPLITFDVLNRLLLKLGKKVTYVLNITDIDDKIINEALKQNMAELDLSNHYTEEYLKIKAALNTLPMTNPKVSENIAGIIEYIAQLVDNGSAYVVDGDVYFDTTKNPNYGSISKRKPDELLEGARVEKDLKKRHPNDFVLWKKTDKGIQWDTEWCRGRPGWHTECAYLIHKLIGNQATIHGGGMDLKFPHHENENAQNEALYGCSLAKVWMHVGMININNEKMSKSLNNFILVKDILQEYTYQALRWFFYQANFSNPLNYSKEVMDSMESEVNKFKTSLNQARNFMLINGIDYSINPETINPEIINFLSDNLNVNNAITVIYDINKRLNIAIRNKQAEEVKNLYFELLNGLDLLGINFPNLHTAEVNELVLAWNTEMKAKNYSKSDEIRQELIKKGVM</sequence>
<dbReference type="EMBL" id="BAABQM010000002">
    <property type="protein sequence ID" value="GAA5414688.1"/>
    <property type="molecule type" value="Genomic_DNA"/>
</dbReference>
<evidence type="ECO:0000259" key="11">
    <source>
        <dbReference type="Pfam" id="PF01406"/>
    </source>
</evidence>
<comment type="caution">
    <text evidence="12">The sequence shown here is derived from an EMBL/GenBank/DDBJ whole genome shotgun (WGS) entry which is preliminary data.</text>
</comment>
<feature type="binding site" evidence="10">
    <location>
        <position position="228"/>
    </location>
    <ligand>
        <name>Zn(2+)</name>
        <dbReference type="ChEBI" id="CHEBI:29105"/>
    </ligand>
</feature>
<dbReference type="Proteomes" id="UP001449582">
    <property type="component" value="Unassembled WGS sequence"/>
</dbReference>
<evidence type="ECO:0000256" key="1">
    <source>
        <dbReference type="ARBA" id="ARBA00011245"/>
    </source>
</evidence>
<keyword evidence="5 10" id="KW-0862">Zinc</keyword>
<feature type="binding site" evidence="10">
    <location>
        <position position="263"/>
    </location>
    <ligand>
        <name>ATP</name>
        <dbReference type="ChEBI" id="CHEBI:30616"/>
    </ligand>
</feature>
<evidence type="ECO:0000313" key="12">
    <source>
        <dbReference type="EMBL" id="GAA5414688.1"/>
    </source>
</evidence>
<comment type="subcellular location">
    <subcellularLocation>
        <location evidence="10">Cytoplasm</location>
    </subcellularLocation>
</comment>
<dbReference type="InterPro" id="IPR014729">
    <property type="entry name" value="Rossmann-like_a/b/a_fold"/>
</dbReference>
<feature type="short sequence motif" description="'HIGH' region" evidence="10">
    <location>
        <begin position="27"/>
        <end position="37"/>
    </location>
</feature>
<keyword evidence="13" id="KW-1185">Reference proteome</keyword>
<keyword evidence="2 10" id="KW-0436">Ligase</keyword>
<dbReference type="HAMAP" id="MF_00041">
    <property type="entry name" value="Cys_tRNA_synth"/>
    <property type="match status" value="1"/>
</dbReference>
<comment type="cofactor">
    <cofactor evidence="10">
        <name>Zn(2+)</name>
        <dbReference type="ChEBI" id="CHEBI:29105"/>
    </cofactor>
    <text evidence="10">Binds 1 zinc ion per subunit.</text>
</comment>
<feature type="short sequence motif" description="'KMSKS' region" evidence="10">
    <location>
        <begin position="260"/>
        <end position="264"/>
    </location>
</feature>
<keyword evidence="6 10" id="KW-0067">ATP-binding</keyword>
<dbReference type="EC" id="6.1.1.16" evidence="10"/>
<dbReference type="InterPro" id="IPR015803">
    <property type="entry name" value="Cys-tRNA-ligase"/>
</dbReference>
<keyword evidence="3 10" id="KW-0479">Metal-binding</keyword>
<evidence type="ECO:0000256" key="5">
    <source>
        <dbReference type="ARBA" id="ARBA00022833"/>
    </source>
</evidence>
<evidence type="ECO:0000256" key="4">
    <source>
        <dbReference type="ARBA" id="ARBA00022741"/>
    </source>
</evidence>
<evidence type="ECO:0000256" key="6">
    <source>
        <dbReference type="ARBA" id="ARBA00022840"/>
    </source>
</evidence>
<evidence type="ECO:0000256" key="10">
    <source>
        <dbReference type="HAMAP-Rule" id="MF_00041"/>
    </source>
</evidence>
<keyword evidence="7 10" id="KW-0648">Protein biosynthesis</keyword>
<keyword evidence="8 10" id="KW-0030">Aminoacyl-tRNA synthetase</keyword>
<reference evidence="12" key="1">
    <citation type="submission" date="2024-02" db="EMBL/GenBank/DDBJ databases">
        <title>Draft genome sequence of new strains in genus Ureaplasma.</title>
        <authorList>
            <person name="Nakajima Y."/>
            <person name="Segawa T."/>
        </authorList>
    </citation>
    <scope>NUCLEOTIDE SEQUENCE [LARGE SCALE GENOMIC DNA]</scope>
    <source>
        <strain evidence="12">OM1</strain>
    </source>
</reference>
<evidence type="ECO:0000256" key="9">
    <source>
        <dbReference type="ARBA" id="ARBA00047398"/>
    </source>
</evidence>
<proteinExistence type="inferred from homology"/>
<feature type="binding site" evidence="10">
    <location>
        <position position="25"/>
    </location>
    <ligand>
        <name>Zn(2+)</name>
        <dbReference type="ChEBI" id="CHEBI:29105"/>
    </ligand>
</feature>
<feature type="binding site" evidence="10">
    <location>
        <position position="232"/>
    </location>
    <ligand>
        <name>Zn(2+)</name>
        <dbReference type="ChEBI" id="CHEBI:29105"/>
    </ligand>
</feature>
<dbReference type="RefSeq" id="WP_353289849.1">
    <property type="nucleotide sequence ID" value="NZ_BAABQM010000002.1"/>
</dbReference>
<dbReference type="PRINTS" id="PR00983">
    <property type="entry name" value="TRNASYNTHCYS"/>
</dbReference>
<comment type="subunit">
    <text evidence="1 10">Monomer.</text>
</comment>
<evidence type="ECO:0000256" key="2">
    <source>
        <dbReference type="ARBA" id="ARBA00022598"/>
    </source>
</evidence>
<accession>A0ABP9UBX5</accession>
<feature type="domain" description="tRNA synthetases class I catalytic" evidence="11">
    <location>
        <begin position="15"/>
        <end position="305"/>
    </location>
</feature>
<evidence type="ECO:0000256" key="7">
    <source>
        <dbReference type="ARBA" id="ARBA00022917"/>
    </source>
</evidence>
<dbReference type="Pfam" id="PF01406">
    <property type="entry name" value="tRNA-synt_1e"/>
    <property type="match status" value="1"/>
</dbReference>
<dbReference type="NCBIfam" id="TIGR00435">
    <property type="entry name" value="cysS"/>
    <property type="match status" value="1"/>
</dbReference>
<name>A0ABP9UBX5_9BACT</name>
<protein>
    <recommendedName>
        <fullName evidence="10">Cysteine--tRNA ligase</fullName>
        <ecNumber evidence="10">6.1.1.16</ecNumber>
    </recommendedName>
    <alternativeName>
        <fullName evidence="10">Cysteinyl-tRNA synthetase</fullName>
        <shortName evidence="10">CysRS</shortName>
    </alternativeName>
</protein>
<dbReference type="Gene3D" id="3.40.50.620">
    <property type="entry name" value="HUPs"/>
    <property type="match status" value="1"/>
</dbReference>
<dbReference type="PANTHER" id="PTHR10890:SF3">
    <property type="entry name" value="CYSTEINE--TRNA LIGASE, CYTOPLASMIC"/>
    <property type="match status" value="1"/>
</dbReference>
<dbReference type="SUPFAM" id="SSF47323">
    <property type="entry name" value="Anticodon-binding domain of a subclass of class I aminoacyl-tRNA synthetases"/>
    <property type="match status" value="1"/>
</dbReference>
<evidence type="ECO:0000256" key="3">
    <source>
        <dbReference type="ARBA" id="ARBA00022723"/>
    </source>
</evidence>
<dbReference type="CDD" id="cd00672">
    <property type="entry name" value="CysRS_core"/>
    <property type="match status" value="1"/>
</dbReference>
<feature type="binding site" evidence="10">
    <location>
        <position position="203"/>
    </location>
    <ligand>
        <name>Zn(2+)</name>
        <dbReference type="ChEBI" id="CHEBI:29105"/>
    </ligand>
</feature>
<organism evidence="12 13">
    <name type="scientific">Ureaplasma ceti</name>
    <dbReference type="NCBI Taxonomy" id="3119530"/>
    <lineage>
        <taxon>Bacteria</taxon>
        <taxon>Bacillati</taxon>
        <taxon>Mycoplasmatota</taxon>
        <taxon>Mycoplasmoidales</taxon>
        <taxon>Mycoplasmoidaceae</taxon>
        <taxon>Ureaplasma</taxon>
    </lineage>
</organism>
<keyword evidence="10" id="KW-0963">Cytoplasm</keyword>
<evidence type="ECO:0000313" key="13">
    <source>
        <dbReference type="Proteomes" id="UP001449582"/>
    </source>
</evidence>
<keyword evidence="4 10" id="KW-0547">Nucleotide-binding</keyword>
<dbReference type="PANTHER" id="PTHR10890">
    <property type="entry name" value="CYSTEINYL-TRNA SYNTHETASE"/>
    <property type="match status" value="1"/>
</dbReference>
<dbReference type="GO" id="GO:0016874">
    <property type="term" value="F:ligase activity"/>
    <property type="evidence" value="ECO:0007669"/>
    <property type="project" value="UniProtKB-KW"/>
</dbReference>
<dbReference type="Gene3D" id="1.20.120.1910">
    <property type="entry name" value="Cysteine-tRNA ligase, C-terminal anti-codon recognition domain"/>
    <property type="match status" value="1"/>
</dbReference>
<comment type="similarity">
    <text evidence="10">Belongs to the class-I aminoacyl-tRNA synthetase family.</text>
</comment>
<comment type="catalytic activity">
    <reaction evidence="9 10">
        <text>tRNA(Cys) + L-cysteine + ATP = L-cysteinyl-tRNA(Cys) + AMP + diphosphate</text>
        <dbReference type="Rhea" id="RHEA:17773"/>
        <dbReference type="Rhea" id="RHEA-COMP:9661"/>
        <dbReference type="Rhea" id="RHEA-COMP:9679"/>
        <dbReference type="ChEBI" id="CHEBI:30616"/>
        <dbReference type="ChEBI" id="CHEBI:33019"/>
        <dbReference type="ChEBI" id="CHEBI:35235"/>
        <dbReference type="ChEBI" id="CHEBI:78442"/>
        <dbReference type="ChEBI" id="CHEBI:78517"/>
        <dbReference type="ChEBI" id="CHEBI:456215"/>
        <dbReference type="EC" id="6.1.1.16"/>
    </reaction>
</comment>
<gene>
    <name evidence="10 12" type="primary">cysS</name>
    <name evidence="12" type="ORF">UREOM_3990</name>
</gene>
<evidence type="ECO:0000256" key="8">
    <source>
        <dbReference type="ARBA" id="ARBA00023146"/>
    </source>
</evidence>